<dbReference type="OrthoDB" id="9805601at2"/>
<gene>
    <name evidence="12" type="ORF">IC63_07980</name>
</gene>
<dbReference type="FunFam" id="3.40.50.300:FF:000134">
    <property type="entry name" value="Iron-enterobactin ABC transporter ATP-binding protein"/>
    <property type="match status" value="1"/>
</dbReference>
<evidence type="ECO:0000256" key="6">
    <source>
        <dbReference type="ARBA" id="ARBA00022741"/>
    </source>
</evidence>
<evidence type="ECO:0000256" key="7">
    <source>
        <dbReference type="ARBA" id="ARBA00022840"/>
    </source>
</evidence>
<dbReference type="GO" id="GO:0006826">
    <property type="term" value="P:iron ion transport"/>
    <property type="evidence" value="ECO:0007669"/>
    <property type="project" value="UniProtKB-KW"/>
</dbReference>
<name>A0A099FBK6_9RHOB</name>
<dbReference type="Gene3D" id="3.40.50.300">
    <property type="entry name" value="P-loop containing nucleotide triphosphate hydrolases"/>
    <property type="match status" value="1"/>
</dbReference>
<keyword evidence="7" id="KW-0067">ATP-binding</keyword>
<comment type="subcellular location">
    <subcellularLocation>
        <location evidence="1">Cell membrane</location>
        <topology evidence="1">Peripheral membrane protein</topology>
    </subcellularLocation>
</comment>
<dbReference type="EMBL" id="JRKS01000019">
    <property type="protein sequence ID" value="KGJ07561.1"/>
    <property type="molecule type" value="Genomic_DNA"/>
</dbReference>
<dbReference type="InterPro" id="IPR017871">
    <property type="entry name" value="ABC_transporter-like_CS"/>
</dbReference>
<proteinExistence type="inferred from homology"/>
<organism evidence="12 13">
    <name type="scientific">Paracoccus sphaerophysae</name>
    <dbReference type="NCBI Taxonomy" id="690417"/>
    <lineage>
        <taxon>Bacteria</taxon>
        <taxon>Pseudomonadati</taxon>
        <taxon>Pseudomonadota</taxon>
        <taxon>Alphaproteobacteria</taxon>
        <taxon>Rhodobacterales</taxon>
        <taxon>Paracoccaceae</taxon>
        <taxon>Paracoccus</taxon>
    </lineage>
</organism>
<feature type="domain" description="ABC transporter" evidence="11">
    <location>
        <begin position="2"/>
        <end position="236"/>
    </location>
</feature>
<evidence type="ECO:0000256" key="1">
    <source>
        <dbReference type="ARBA" id="ARBA00004202"/>
    </source>
</evidence>
<dbReference type="PANTHER" id="PTHR42771">
    <property type="entry name" value="IRON(3+)-HYDROXAMATE IMPORT ATP-BINDING PROTEIN FHUC"/>
    <property type="match status" value="1"/>
</dbReference>
<dbReference type="PROSITE" id="PS00211">
    <property type="entry name" value="ABC_TRANSPORTER_1"/>
    <property type="match status" value="1"/>
</dbReference>
<sequence length="254" mass="27300">MIEVQGVTHAIGPAAILRDIDLALPRGALTALIGPNGAGKSTLLRLIGRLEPLQRGRICVDGQDITRTPTADLARRLAILGQNTGIASRLRVRELVSFGRWPHCHGRPTPRDRSAVAAALQMFDLEPLADRFLDELSGGQAQRARVAMTVAQETDWLLLDEPLNNLDLAHARSLLAQVAAMAGQGGRGAVIVLHDINHAAAWADHVVALKHGRVHAQGPADAVLTERVLSELYETKLSVVQHAGRPLVLHHHAA</sequence>
<reference evidence="12 13" key="1">
    <citation type="submission" date="2014-09" db="EMBL/GenBank/DDBJ databases">
        <authorList>
            <person name="McGinnis J.M."/>
            <person name="Wolfgang W.J."/>
        </authorList>
    </citation>
    <scope>NUCLEOTIDE SEQUENCE [LARGE SCALE GENOMIC DNA]</scope>
    <source>
        <strain evidence="12 13">HAMBI 3106</strain>
    </source>
</reference>
<protein>
    <recommendedName>
        <fullName evidence="11">ABC transporter domain-containing protein</fullName>
    </recommendedName>
</protein>
<dbReference type="CDD" id="cd03214">
    <property type="entry name" value="ABC_Iron-Siderophores_B12_Hemin"/>
    <property type="match status" value="1"/>
</dbReference>
<comment type="similarity">
    <text evidence="2">Belongs to the ABC transporter superfamily.</text>
</comment>
<evidence type="ECO:0000256" key="8">
    <source>
        <dbReference type="ARBA" id="ARBA00023004"/>
    </source>
</evidence>
<evidence type="ECO:0000256" key="5">
    <source>
        <dbReference type="ARBA" id="ARBA00022496"/>
    </source>
</evidence>
<keyword evidence="8" id="KW-0408">Iron</keyword>
<dbReference type="InterPro" id="IPR003593">
    <property type="entry name" value="AAA+_ATPase"/>
</dbReference>
<dbReference type="Pfam" id="PF00005">
    <property type="entry name" value="ABC_tran"/>
    <property type="match status" value="1"/>
</dbReference>
<dbReference type="GO" id="GO:0005886">
    <property type="term" value="C:plasma membrane"/>
    <property type="evidence" value="ECO:0007669"/>
    <property type="project" value="UniProtKB-SubCell"/>
</dbReference>
<dbReference type="InterPro" id="IPR003439">
    <property type="entry name" value="ABC_transporter-like_ATP-bd"/>
</dbReference>
<keyword evidence="6" id="KW-0547">Nucleotide-binding</keyword>
<dbReference type="Proteomes" id="UP000029917">
    <property type="component" value="Unassembled WGS sequence"/>
</dbReference>
<evidence type="ECO:0000256" key="9">
    <source>
        <dbReference type="ARBA" id="ARBA00023065"/>
    </source>
</evidence>
<dbReference type="SMART" id="SM00382">
    <property type="entry name" value="AAA"/>
    <property type="match status" value="1"/>
</dbReference>
<keyword evidence="5" id="KW-0410">Iron transport</keyword>
<keyword evidence="4" id="KW-1003">Cell membrane</keyword>
<dbReference type="SUPFAM" id="SSF52540">
    <property type="entry name" value="P-loop containing nucleoside triphosphate hydrolases"/>
    <property type="match status" value="1"/>
</dbReference>
<dbReference type="RefSeq" id="WP_036718724.1">
    <property type="nucleotide sequence ID" value="NZ_JRKS01000019.1"/>
</dbReference>
<evidence type="ECO:0000256" key="10">
    <source>
        <dbReference type="ARBA" id="ARBA00023136"/>
    </source>
</evidence>
<evidence type="ECO:0000256" key="3">
    <source>
        <dbReference type="ARBA" id="ARBA00022448"/>
    </source>
</evidence>
<dbReference type="PROSITE" id="PS50893">
    <property type="entry name" value="ABC_TRANSPORTER_2"/>
    <property type="match status" value="1"/>
</dbReference>
<dbReference type="STRING" id="690417.IC63_07980"/>
<dbReference type="GO" id="GO:0005524">
    <property type="term" value="F:ATP binding"/>
    <property type="evidence" value="ECO:0007669"/>
    <property type="project" value="UniProtKB-KW"/>
</dbReference>
<evidence type="ECO:0000259" key="11">
    <source>
        <dbReference type="PROSITE" id="PS50893"/>
    </source>
</evidence>
<accession>A0A099FBK6</accession>
<keyword evidence="9" id="KW-0406">Ion transport</keyword>
<evidence type="ECO:0000313" key="12">
    <source>
        <dbReference type="EMBL" id="KGJ07561.1"/>
    </source>
</evidence>
<evidence type="ECO:0000256" key="4">
    <source>
        <dbReference type="ARBA" id="ARBA00022475"/>
    </source>
</evidence>
<reference evidence="12 13" key="2">
    <citation type="submission" date="2014-10" db="EMBL/GenBank/DDBJ databases">
        <title>Paracoccus sanguinis sp. nov., isolated from clinical specimens of New York State patients.</title>
        <authorList>
            <person name="Mingle L.A."/>
            <person name="Cole J.A."/>
            <person name="Lapierre P."/>
            <person name="Musser K.A."/>
        </authorList>
    </citation>
    <scope>NUCLEOTIDE SEQUENCE [LARGE SCALE GENOMIC DNA]</scope>
    <source>
        <strain evidence="12 13">HAMBI 3106</strain>
    </source>
</reference>
<evidence type="ECO:0000256" key="2">
    <source>
        <dbReference type="ARBA" id="ARBA00005417"/>
    </source>
</evidence>
<dbReference type="PANTHER" id="PTHR42771:SF3">
    <property type="entry name" value="PETROBACTIN IMPORT ATP-BINDING PROTEIN YCLP"/>
    <property type="match status" value="1"/>
</dbReference>
<keyword evidence="3" id="KW-0813">Transport</keyword>
<dbReference type="InterPro" id="IPR051535">
    <property type="entry name" value="Siderophore_ABC-ATPase"/>
</dbReference>
<dbReference type="GO" id="GO:0016887">
    <property type="term" value="F:ATP hydrolysis activity"/>
    <property type="evidence" value="ECO:0007669"/>
    <property type="project" value="InterPro"/>
</dbReference>
<keyword evidence="13" id="KW-1185">Reference proteome</keyword>
<keyword evidence="10" id="KW-0472">Membrane</keyword>
<dbReference type="InterPro" id="IPR027417">
    <property type="entry name" value="P-loop_NTPase"/>
</dbReference>
<evidence type="ECO:0000313" key="13">
    <source>
        <dbReference type="Proteomes" id="UP000029917"/>
    </source>
</evidence>
<dbReference type="AlphaFoldDB" id="A0A099FBK6"/>
<comment type="caution">
    <text evidence="12">The sequence shown here is derived from an EMBL/GenBank/DDBJ whole genome shotgun (WGS) entry which is preliminary data.</text>
</comment>